<evidence type="ECO:0000256" key="1">
    <source>
        <dbReference type="SAM" id="Coils"/>
    </source>
</evidence>
<comment type="caution">
    <text evidence="2">The sequence shown here is derived from an EMBL/GenBank/DDBJ whole genome shotgun (WGS) entry which is preliminary data.</text>
</comment>
<proteinExistence type="predicted"/>
<dbReference type="RefSeq" id="XP_068347369.1">
    <property type="nucleotide sequence ID" value="XM_068495974.1"/>
</dbReference>
<dbReference type="Proteomes" id="UP000179807">
    <property type="component" value="Unassembled WGS sequence"/>
</dbReference>
<dbReference type="VEuPathDB" id="TrichDB:TRFO_11318"/>
<keyword evidence="1" id="KW-0175">Coiled coil</keyword>
<name>A0A1J4J4D0_9EUKA</name>
<accession>A0A1J4J4D0</accession>
<keyword evidence="3" id="KW-1185">Reference proteome</keyword>
<feature type="coiled-coil region" evidence="1">
    <location>
        <begin position="83"/>
        <end position="136"/>
    </location>
</feature>
<dbReference type="EMBL" id="MLAK01001337">
    <property type="protein sequence ID" value="OHS94232.1"/>
    <property type="molecule type" value="Genomic_DNA"/>
</dbReference>
<dbReference type="GeneID" id="94830678"/>
<feature type="coiled-coil region" evidence="1">
    <location>
        <begin position="251"/>
        <end position="285"/>
    </location>
</feature>
<evidence type="ECO:0000313" key="2">
    <source>
        <dbReference type="EMBL" id="OHS94232.1"/>
    </source>
</evidence>
<sequence length="404" mass="48219">MQRNLENEQQNRINNFENERKRYLERLDKFYHKQLEVVEKHQSFDDRLFKILSEATMSCLNTRYLDNREKYAYNLLTTPIEDLSFEEERVKKLELTAQNVEEKLGFCDNSEIEAQLKLEESELENLIRKNSERNNDIALRKQRVRQEMTLPNGENPKFERNTGLFDPIIPDQKNVRNTDESIEIYRRTAERLEAIELQLKDIDMTEENNRRIQKEGEASYEAKLSKIHSLIDQVEDVEKYESFVGEFNYEVGNLREDYFEKHKELKKLQNELKERGLEVEELRKFMNKDHITEREQRIAHRREEQAHKAEYLVRKRQEYEKKLADLIEYSKQEKEQAAKIDVLIAELNKKAAQTTALDDIAEKLIEEIHGEKSIPTTSQSSISKIEELQRNLNQLMIEISDDDD</sequence>
<organism evidence="2 3">
    <name type="scientific">Tritrichomonas foetus</name>
    <dbReference type="NCBI Taxonomy" id="1144522"/>
    <lineage>
        <taxon>Eukaryota</taxon>
        <taxon>Metamonada</taxon>
        <taxon>Parabasalia</taxon>
        <taxon>Tritrichomonadida</taxon>
        <taxon>Tritrichomonadidae</taxon>
        <taxon>Tritrichomonas</taxon>
    </lineage>
</organism>
<reference evidence="2" key="1">
    <citation type="submission" date="2016-10" db="EMBL/GenBank/DDBJ databases">
        <authorList>
            <person name="Benchimol M."/>
            <person name="Almeida L.G."/>
            <person name="Vasconcelos A.T."/>
            <person name="Perreira-Neves A."/>
            <person name="Rosa I.A."/>
            <person name="Tasca T."/>
            <person name="Bogo M.R."/>
            <person name="de Souza W."/>
        </authorList>
    </citation>
    <scope>NUCLEOTIDE SEQUENCE [LARGE SCALE GENOMIC DNA]</scope>
    <source>
        <strain evidence="2">K</strain>
    </source>
</reference>
<protein>
    <submittedName>
        <fullName evidence="2">Uncharacterized protein</fullName>
    </submittedName>
</protein>
<evidence type="ECO:0000313" key="3">
    <source>
        <dbReference type="Proteomes" id="UP000179807"/>
    </source>
</evidence>
<feature type="coiled-coil region" evidence="1">
    <location>
        <begin position="6"/>
        <end position="33"/>
    </location>
</feature>
<gene>
    <name evidence="2" type="ORF">TRFO_11318</name>
</gene>
<dbReference type="AlphaFoldDB" id="A0A1J4J4D0"/>